<dbReference type="EMBL" id="JAGFOA010000003">
    <property type="protein sequence ID" value="MBO3663740.1"/>
    <property type="molecule type" value="Genomic_DNA"/>
</dbReference>
<reference evidence="1" key="1">
    <citation type="submission" date="2021-03" db="EMBL/GenBank/DDBJ databases">
        <title>Microbacterium sp. nov., a novel actinobacterium isolated from cow dung.</title>
        <authorList>
            <person name="Zhang L."/>
        </authorList>
    </citation>
    <scope>NUCLEOTIDE SEQUENCE</scope>
    <source>
        <strain evidence="1">NEAU-LLB</strain>
    </source>
</reference>
<proteinExistence type="predicted"/>
<dbReference type="Proteomes" id="UP000680132">
    <property type="component" value="Unassembled WGS sequence"/>
</dbReference>
<comment type="caution">
    <text evidence="1">The sequence shown here is derived from an EMBL/GenBank/DDBJ whole genome shotgun (WGS) entry which is preliminary data.</text>
</comment>
<accession>A0A939QKC8</accession>
<name>A0A939QKC8_9MICO</name>
<organism evidence="1 2">
    <name type="scientific">Microbacterium stercoris</name>
    <dbReference type="NCBI Taxonomy" id="2820289"/>
    <lineage>
        <taxon>Bacteria</taxon>
        <taxon>Bacillati</taxon>
        <taxon>Actinomycetota</taxon>
        <taxon>Actinomycetes</taxon>
        <taxon>Micrococcales</taxon>
        <taxon>Microbacteriaceae</taxon>
        <taxon>Microbacterium</taxon>
    </lineage>
</organism>
<protein>
    <submittedName>
        <fullName evidence="1">Uncharacterized protein</fullName>
    </submittedName>
</protein>
<evidence type="ECO:0000313" key="2">
    <source>
        <dbReference type="Proteomes" id="UP000680132"/>
    </source>
</evidence>
<gene>
    <name evidence="1" type="ORF">J5V96_09450</name>
</gene>
<keyword evidence="2" id="KW-1185">Reference proteome</keyword>
<dbReference type="RefSeq" id="WP_208503128.1">
    <property type="nucleotide sequence ID" value="NZ_JAGFOA010000003.1"/>
</dbReference>
<sequence>MVSRPRPDRPEDAIWRILERLDRLETAANLRSASVHDGQTRFVGNESILVQGSGKVEGWWIVTGTQRVTGRLEGSGTLDWTGPWALSGDGDITGSVDITGILRLLSDLNVEGGGEINVGGIKLTPLGGGRIQVGGDGGIIIDSASKSITIPGTNPITIKTEGGVAKIDLGVADVISNGDQAGIVAGNYWVGAENGSAFVGQSGGSMFVVIGGQPKVRGTLAPGSGVGAVTALGVDEADNLVRMTSPV</sequence>
<evidence type="ECO:0000313" key="1">
    <source>
        <dbReference type="EMBL" id="MBO3663740.1"/>
    </source>
</evidence>
<dbReference type="AlphaFoldDB" id="A0A939QKC8"/>